<sequence>MFLFLVTCARPGHQPHPQASSRWFCRSSRRTFRAIHVSPVTFNPAHEPRLHQHQPAASPVSSAHRYSHIKLNCKYT</sequence>
<accession>A0A5B7D6H8</accession>
<proteinExistence type="predicted"/>
<dbReference type="Proteomes" id="UP000324222">
    <property type="component" value="Unassembled WGS sequence"/>
</dbReference>
<organism evidence="1 2">
    <name type="scientific">Portunus trituberculatus</name>
    <name type="common">Swimming crab</name>
    <name type="synonym">Neptunus trituberculatus</name>
    <dbReference type="NCBI Taxonomy" id="210409"/>
    <lineage>
        <taxon>Eukaryota</taxon>
        <taxon>Metazoa</taxon>
        <taxon>Ecdysozoa</taxon>
        <taxon>Arthropoda</taxon>
        <taxon>Crustacea</taxon>
        <taxon>Multicrustacea</taxon>
        <taxon>Malacostraca</taxon>
        <taxon>Eumalacostraca</taxon>
        <taxon>Eucarida</taxon>
        <taxon>Decapoda</taxon>
        <taxon>Pleocyemata</taxon>
        <taxon>Brachyura</taxon>
        <taxon>Eubrachyura</taxon>
        <taxon>Portunoidea</taxon>
        <taxon>Portunidae</taxon>
        <taxon>Portuninae</taxon>
        <taxon>Portunus</taxon>
    </lineage>
</organism>
<evidence type="ECO:0000313" key="2">
    <source>
        <dbReference type="Proteomes" id="UP000324222"/>
    </source>
</evidence>
<dbReference type="EMBL" id="VSRR010000538">
    <property type="protein sequence ID" value="MPC16797.1"/>
    <property type="molecule type" value="Genomic_DNA"/>
</dbReference>
<gene>
    <name evidence="1" type="ORF">E2C01_009634</name>
</gene>
<comment type="caution">
    <text evidence="1">The sequence shown here is derived from an EMBL/GenBank/DDBJ whole genome shotgun (WGS) entry which is preliminary data.</text>
</comment>
<keyword evidence="2" id="KW-1185">Reference proteome</keyword>
<dbReference type="AlphaFoldDB" id="A0A5B7D6H8"/>
<protein>
    <submittedName>
        <fullName evidence="1">Uncharacterized protein</fullName>
    </submittedName>
</protein>
<evidence type="ECO:0000313" key="1">
    <source>
        <dbReference type="EMBL" id="MPC16797.1"/>
    </source>
</evidence>
<name>A0A5B7D6H8_PORTR</name>
<reference evidence="1 2" key="1">
    <citation type="submission" date="2019-05" db="EMBL/GenBank/DDBJ databases">
        <title>Another draft genome of Portunus trituberculatus and its Hox gene families provides insights of decapod evolution.</title>
        <authorList>
            <person name="Jeong J.-H."/>
            <person name="Song I."/>
            <person name="Kim S."/>
            <person name="Choi T."/>
            <person name="Kim D."/>
            <person name="Ryu S."/>
            <person name="Kim W."/>
        </authorList>
    </citation>
    <scope>NUCLEOTIDE SEQUENCE [LARGE SCALE GENOMIC DNA]</scope>
    <source>
        <tissue evidence="1">Muscle</tissue>
    </source>
</reference>